<name>A0A7T4B2G3_9BURK</name>
<organism evidence="1 2">
    <name type="scientific">Achromobacter deleyi</name>
    <dbReference type="NCBI Taxonomy" id="1353891"/>
    <lineage>
        <taxon>Bacteria</taxon>
        <taxon>Pseudomonadati</taxon>
        <taxon>Pseudomonadota</taxon>
        <taxon>Betaproteobacteria</taxon>
        <taxon>Burkholderiales</taxon>
        <taxon>Alcaligenaceae</taxon>
        <taxon>Achromobacter</taxon>
    </lineage>
</organism>
<dbReference type="AlphaFoldDB" id="A0A7T4B2G3"/>
<dbReference type="Proteomes" id="UP000595231">
    <property type="component" value="Chromosome"/>
</dbReference>
<accession>A0A7T4B2G3</accession>
<dbReference type="EMBL" id="CP065997">
    <property type="protein sequence ID" value="QQB34455.1"/>
    <property type="molecule type" value="Genomic_DNA"/>
</dbReference>
<dbReference type="RefSeq" id="WP_198484617.1">
    <property type="nucleotide sequence ID" value="NZ_CP065997.1"/>
</dbReference>
<protein>
    <submittedName>
        <fullName evidence="1">Uncharacterized protein</fullName>
    </submittedName>
</protein>
<reference evidence="1 2" key="1">
    <citation type="submission" date="2020-12" db="EMBL/GenBank/DDBJ databases">
        <title>FDA dAtabase for Regulatory Grade micrObial Sequences (FDA-ARGOS): Supporting development and validation of Infectious Disease Dx tests.</title>
        <authorList>
            <person name="Sproer C."/>
            <person name="Gronow S."/>
            <person name="Severitt S."/>
            <person name="Schroder I."/>
            <person name="Tallon L."/>
            <person name="Sadzewicz L."/>
            <person name="Zhao X."/>
            <person name="Boylan J."/>
            <person name="Ott S."/>
            <person name="Bowen H."/>
            <person name="Vavikolanu K."/>
            <person name="Mehta A."/>
            <person name="Aluvathingal J."/>
            <person name="Nadendla S."/>
            <person name="Lowell S."/>
            <person name="Myers T."/>
            <person name="Yan Y."/>
            <person name="Sichtig H."/>
        </authorList>
    </citation>
    <scope>NUCLEOTIDE SEQUENCE [LARGE SCALE GENOMIC DNA]</scope>
    <source>
        <strain evidence="1 2">FDAARGOS_1050</strain>
    </source>
</reference>
<proteinExistence type="predicted"/>
<sequence length="142" mass="15950">MLDQVHGRIGEMCRGAALTRGEGCGIVAKKSAFLRRRDASLAMPHLPKPNAAVRHYRFACQDIEARYGHGNFDDAGDCIAEALRDVSTWEGQYPLDFEFETSHANPWYHEFVATVCGLSDEVARRFDDRMRLLGLPPPRSVD</sequence>
<gene>
    <name evidence="1" type="ORF">I6I07_28335</name>
</gene>
<evidence type="ECO:0000313" key="2">
    <source>
        <dbReference type="Proteomes" id="UP000595231"/>
    </source>
</evidence>
<evidence type="ECO:0000313" key="1">
    <source>
        <dbReference type="EMBL" id="QQB34455.1"/>
    </source>
</evidence>